<keyword evidence="1" id="KW-0805">Transcription regulation</keyword>
<protein>
    <submittedName>
        <fullName evidence="6">Helix-turn-helix transcriptional regulator</fullName>
    </submittedName>
</protein>
<feature type="transmembrane region" description="Helical" evidence="4">
    <location>
        <begin position="109"/>
        <end position="129"/>
    </location>
</feature>
<dbReference type="SUPFAM" id="SSF46894">
    <property type="entry name" value="C-terminal effector domain of the bipartite response regulators"/>
    <property type="match status" value="1"/>
</dbReference>
<feature type="transmembrane region" description="Helical" evidence="4">
    <location>
        <begin position="43"/>
        <end position="65"/>
    </location>
</feature>
<dbReference type="InterPro" id="IPR016032">
    <property type="entry name" value="Sig_transdc_resp-reg_C-effctor"/>
</dbReference>
<name>A0ABV1JAS9_9ACTN</name>
<evidence type="ECO:0000313" key="6">
    <source>
        <dbReference type="EMBL" id="MEQ3361940.1"/>
    </source>
</evidence>
<dbReference type="Pfam" id="PF00196">
    <property type="entry name" value="GerE"/>
    <property type="match status" value="1"/>
</dbReference>
<evidence type="ECO:0000256" key="1">
    <source>
        <dbReference type="ARBA" id="ARBA00023015"/>
    </source>
</evidence>
<comment type="caution">
    <text evidence="6">The sequence shown here is derived from an EMBL/GenBank/DDBJ whole genome shotgun (WGS) entry which is preliminary data.</text>
</comment>
<dbReference type="Proteomes" id="UP001487305">
    <property type="component" value="Unassembled WGS sequence"/>
</dbReference>
<organism evidence="6 7">
    <name type="scientific">Raoultibacter massiliensis</name>
    <dbReference type="NCBI Taxonomy" id="1852371"/>
    <lineage>
        <taxon>Bacteria</taxon>
        <taxon>Bacillati</taxon>
        <taxon>Actinomycetota</taxon>
        <taxon>Coriobacteriia</taxon>
        <taxon>Eggerthellales</taxon>
        <taxon>Eggerthellaceae</taxon>
        <taxon>Raoultibacter</taxon>
    </lineage>
</organism>
<dbReference type="EMBL" id="JBBNOP010000002">
    <property type="protein sequence ID" value="MEQ3361940.1"/>
    <property type="molecule type" value="Genomic_DNA"/>
</dbReference>
<keyword evidence="2" id="KW-0238">DNA-binding</keyword>
<accession>A0ABV1JAS9</accession>
<feature type="transmembrane region" description="Helical" evidence="4">
    <location>
        <begin position="302"/>
        <end position="322"/>
    </location>
</feature>
<evidence type="ECO:0000256" key="2">
    <source>
        <dbReference type="ARBA" id="ARBA00023125"/>
    </source>
</evidence>
<dbReference type="InterPro" id="IPR036388">
    <property type="entry name" value="WH-like_DNA-bd_sf"/>
</dbReference>
<reference evidence="6 7" key="1">
    <citation type="submission" date="2024-04" db="EMBL/GenBank/DDBJ databases">
        <title>Human intestinal bacterial collection.</title>
        <authorList>
            <person name="Pauvert C."/>
            <person name="Hitch T.C.A."/>
            <person name="Clavel T."/>
        </authorList>
    </citation>
    <scope>NUCLEOTIDE SEQUENCE [LARGE SCALE GENOMIC DNA]</scope>
    <source>
        <strain evidence="6 7">CLA-KB-H42</strain>
    </source>
</reference>
<sequence length="515" mass="55363">MRGFFDTSRTFTVRYAGLSFYWAWVFLSFNSSDLTVQGGSHEILSVVHIVSSAAAMVTFAIALVLYRRIMACDSKRIGVGLVAGSLVSCAGTVLYTFPGLAGNDALSVLGAVISGLTCSAIVLGWGVAYRDLAARNAVLFTSMTFFGAAILYFAVSHMSPAASSVAVSLFPVLAASSLAYSLAKQGMNRSGEPLSAVRPSWTGELANLLRTGLSWRIVVGLVAALFVCGGMRVYFGDIAPVVYRDPVLMSLPIAFGAAVFFVYGMFVSRVSLNLGTLYRVAMPLFALALVLIALFGGDNASLAFFMMSTASVLFEILTWALLVEITRTTHYPPLLIFAVGRLAVHVGIVAGELTAFAMIGDLMVFAILAIGILFVSAGFTFADRDTTFLFEPPTPEELERLGVPVGDGASASGRPKAEPAVEADVLGQCESIVDEDLLIRSNLTSRIDAMAREYGFSPREKEVFALWVTGRGSKYIQETFVISEATVKTHVRHIYEKCDVHNRAELMSKLENIPV</sequence>
<proteinExistence type="predicted"/>
<keyword evidence="7" id="KW-1185">Reference proteome</keyword>
<feature type="transmembrane region" description="Helical" evidence="4">
    <location>
        <begin position="213"/>
        <end position="235"/>
    </location>
</feature>
<dbReference type="PROSITE" id="PS50043">
    <property type="entry name" value="HTH_LUXR_2"/>
    <property type="match status" value="1"/>
</dbReference>
<dbReference type="RefSeq" id="WP_349227111.1">
    <property type="nucleotide sequence ID" value="NZ_DBFADM010000018.1"/>
</dbReference>
<dbReference type="PRINTS" id="PR00038">
    <property type="entry name" value="HTHLUXR"/>
</dbReference>
<feature type="transmembrane region" description="Helical" evidence="4">
    <location>
        <begin position="161"/>
        <end position="183"/>
    </location>
</feature>
<dbReference type="PANTHER" id="PTHR44688">
    <property type="entry name" value="DNA-BINDING TRANSCRIPTIONAL ACTIVATOR DEVR_DOSR"/>
    <property type="match status" value="1"/>
</dbReference>
<gene>
    <name evidence="6" type="ORF">AAA083_02990</name>
</gene>
<evidence type="ECO:0000256" key="3">
    <source>
        <dbReference type="ARBA" id="ARBA00023163"/>
    </source>
</evidence>
<keyword evidence="4" id="KW-0472">Membrane</keyword>
<evidence type="ECO:0000259" key="5">
    <source>
        <dbReference type="PROSITE" id="PS50043"/>
    </source>
</evidence>
<feature type="domain" description="HTH luxR-type" evidence="5">
    <location>
        <begin position="449"/>
        <end position="514"/>
    </location>
</feature>
<feature type="transmembrane region" description="Helical" evidence="4">
    <location>
        <begin position="278"/>
        <end position="296"/>
    </location>
</feature>
<evidence type="ECO:0000313" key="7">
    <source>
        <dbReference type="Proteomes" id="UP001487305"/>
    </source>
</evidence>
<dbReference type="SMART" id="SM00421">
    <property type="entry name" value="HTH_LUXR"/>
    <property type="match status" value="1"/>
</dbReference>
<feature type="transmembrane region" description="Helical" evidence="4">
    <location>
        <begin position="77"/>
        <end position="97"/>
    </location>
</feature>
<dbReference type="PANTHER" id="PTHR44688:SF16">
    <property type="entry name" value="DNA-BINDING TRANSCRIPTIONAL ACTIVATOR DEVR_DOSR"/>
    <property type="match status" value="1"/>
</dbReference>
<keyword evidence="4" id="KW-0812">Transmembrane</keyword>
<feature type="transmembrane region" description="Helical" evidence="4">
    <location>
        <begin position="247"/>
        <end position="266"/>
    </location>
</feature>
<feature type="transmembrane region" description="Helical" evidence="4">
    <location>
        <begin position="334"/>
        <end position="356"/>
    </location>
</feature>
<dbReference type="Gene3D" id="1.10.10.10">
    <property type="entry name" value="Winged helix-like DNA-binding domain superfamily/Winged helix DNA-binding domain"/>
    <property type="match status" value="1"/>
</dbReference>
<keyword evidence="3" id="KW-0804">Transcription</keyword>
<feature type="transmembrane region" description="Helical" evidence="4">
    <location>
        <begin position="362"/>
        <end position="382"/>
    </location>
</feature>
<keyword evidence="4" id="KW-1133">Transmembrane helix</keyword>
<evidence type="ECO:0000256" key="4">
    <source>
        <dbReference type="SAM" id="Phobius"/>
    </source>
</evidence>
<dbReference type="CDD" id="cd06170">
    <property type="entry name" value="LuxR_C_like"/>
    <property type="match status" value="1"/>
</dbReference>
<feature type="transmembrane region" description="Helical" evidence="4">
    <location>
        <begin position="12"/>
        <end position="31"/>
    </location>
</feature>
<dbReference type="InterPro" id="IPR000792">
    <property type="entry name" value="Tscrpt_reg_LuxR_C"/>
</dbReference>
<feature type="transmembrane region" description="Helical" evidence="4">
    <location>
        <begin position="136"/>
        <end position="155"/>
    </location>
</feature>